<reference evidence="2" key="2">
    <citation type="submission" date="2010-07" db="EMBL/GenBank/DDBJ databases">
        <authorList>
            <consortium name="The Broad Institute Genome Sequencing Platform"/>
            <consortium name="Broad Institute Genome Sequencing Center for Infectious Disease"/>
            <person name="Ma L.-J."/>
            <person name="Dead R."/>
            <person name="Young S."/>
            <person name="Zeng Q."/>
            <person name="Koehrsen M."/>
            <person name="Alvarado L."/>
            <person name="Berlin A."/>
            <person name="Chapman S.B."/>
            <person name="Chen Z."/>
            <person name="Freedman E."/>
            <person name="Gellesch M."/>
            <person name="Goldberg J."/>
            <person name="Griggs A."/>
            <person name="Gujja S."/>
            <person name="Heilman E.R."/>
            <person name="Heiman D."/>
            <person name="Hepburn T."/>
            <person name="Howarth C."/>
            <person name="Jen D."/>
            <person name="Larson L."/>
            <person name="Mehta T."/>
            <person name="Neiman D."/>
            <person name="Pearson M."/>
            <person name="Roberts A."/>
            <person name="Saif S."/>
            <person name="Shea T."/>
            <person name="Shenoy N."/>
            <person name="Sisk P."/>
            <person name="Stolte C."/>
            <person name="Sykes S."/>
            <person name="Walk T."/>
            <person name="White J."/>
            <person name="Yandava C."/>
            <person name="Haas B."/>
            <person name="Nusbaum C."/>
            <person name="Birren B."/>
        </authorList>
    </citation>
    <scope>NUCLEOTIDE SEQUENCE</scope>
    <source>
        <strain evidence="2">R3-111a-1</strain>
    </source>
</reference>
<sequence>MASEYPDSAHKPMYKYSVGEKIKGKMQSPRNHRLWYSIKGEIAAEDDTDDLCVQVAVDWYRVRLVDREIKMAEWMEWPAGGCVWVFRDYISRMPAEGEPESSDEEKKLSAKAAGKRKPNTKVGAVVQHPGNPGITAEVQGRVMYDTDPDSDRDVVGVLAFRVRHRTIWGVEVDTSFEEPEGAVAAILWVPRGDVYCLPERAGDGW</sequence>
<evidence type="ECO:0000256" key="1">
    <source>
        <dbReference type="SAM" id="MobiDB-lite"/>
    </source>
</evidence>
<reference evidence="3" key="5">
    <citation type="submission" date="2018-04" db="UniProtKB">
        <authorList>
            <consortium name="EnsemblFungi"/>
        </authorList>
    </citation>
    <scope>IDENTIFICATION</scope>
    <source>
        <strain evidence="3">R3-111a-1</strain>
    </source>
</reference>
<dbReference type="HOGENOM" id="CLU_1337587_0_0_1"/>
<evidence type="ECO:0000313" key="2">
    <source>
        <dbReference type="EMBL" id="EJT72420.1"/>
    </source>
</evidence>
<feature type="region of interest" description="Disordered" evidence="1">
    <location>
        <begin position="95"/>
        <end position="121"/>
    </location>
</feature>
<organism evidence="2">
    <name type="scientific">Gaeumannomyces tritici (strain R3-111a-1)</name>
    <name type="common">Wheat and barley take-all root rot fungus</name>
    <name type="synonym">Gaeumannomyces graminis var. tritici</name>
    <dbReference type="NCBI Taxonomy" id="644352"/>
    <lineage>
        <taxon>Eukaryota</taxon>
        <taxon>Fungi</taxon>
        <taxon>Dikarya</taxon>
        <taxon>Ascomycota</taxon>
        <taxon>Pezizomycotina</taxon>
        <taxon>Sordariomycetes</taxon>
        <taxon>Sordariomycetidae</taxon>
        <taxon>Magnaporthales</taxon>
        <taxon>Magnaporthaceae</taxon>
        <taxon>Gaeumannomyces</taxon>
    </lineage>
</organism>
<accession>J3P6Y9</accession>
<dbReference type="EMBL" id="GL385399">
    <property type="protein sequence ID" value="EJT72420.1"/>
    <property type="molecule type" value="Genomic_DNA"/>
</dbReference>
<reference evidence="3" key="4">
    <citation type="journal article" date="2015" name="G3 (Bethesda)">
        <title>Genome sequences of three phytopathogenic species of the Magnaporthaceae family of fungi.</title>
        <authorList>
            <person name="Okagaki L.H."/>
            <person name="Nunes C.C."/>
            <person name="Sailsbery J."/>
            <person name="Clay B."/>
            <person name="Brown D."/>
            <person name="John T."/>
            <person name="Oh Y."/>
            <person name="Young N."/>
            <person name="Fitzgerald M."/>
            <person name="Haas B.J."/>
            <person name="Zeng Q."/>
            <person name="Young S."/>
            <person name="Adiconis X."/>
            <person name="Fan L."/>
            <person name="Levin J.Z."/>
            <person name="Mitchell T.K."/>
            <person name="Okubara P.A."/>
            <person name="Farman M.L."/>
            <person name="Kohn L.M."/>
            <person name="Birren B."/>
            <person name="Ma L.-J."/>
            <person name="Dean R.A."/>
        </authorList>
    </citation>
    <scope>NUCLEOTIDE SEQUENCE</scope>
    <source>
        <strain evidence="3">R3-111a-1</strain>
    </source>
</reference>
<dbReference type="EnsemblFungi" id="EJT72420">
    <property type="protein sequence ID" value="EJT72420"/>
    <property type="gene ID" value="GGTG_09286"/>
</dbReference>
<reference evidence="2" key="3">
    <citation type="submission" date="2010-09" db="EMBL/GenBank/DDBJ databases">
        <title>Annotation of Gaeumannomyces graminis var. tritici R3-111a-1.</title>
        <authorList>
            <consortium name="The Broad Institute Genome Sequencing Platform"/>
            <person name="Ma L.-J."/>
            <person name="Dead R."/>
            <person name="Young S.K."/>
            <person name="Zeng Q."/>
            <person name="Gargeya S."/>
            <person name="Fitzgerald M."/>
            <person name="Haas B."/>
            <person name="Abouelleil A."/>
            <person name="Alvarado L."/>
            <person name="Arachchi H.M."/>
            <person name="Berlin A."/>
            <person name="Brown A."/>
            <person name="Chapman S.B."/>
            <person name="Chen Z."/>
            <person name="Dunbar C."/>
            <person name="Freedman E."/>
            <person name="Gearin G."/>
            <person name="Gellesch M."/>
            <person name="Goldberg J."/>
            <person name="Griggs A."/>
            <person name="Gujja S."/>
            <person name="Heiman D."/>
            <person name="Howarth C."/>
            <person name="Larson L."/>
            <person name="Lui A."/>
            <person name="MacDonald P.J.P."/>
            <person name="Mehta T."/>
            <person name="Montmayeur A."/>
            <person name="Murphy C."/>
            <person name="Neiman D."/>
            <person name="Pearson M."/>
            <person name="Priest M."/>
            <person name="Roberts A."/>
            <person name="Saif S."/>
            <person name="Shea T."/>
            <person name="Shenoy N."/>
            <person name="Sisk P."/>
            <person name="Stolte C."/>
            <person name="Sykes S."/>
            <person name="Yandava C."/>
            <person name="Wortman J."/>
            <person name="Nusbaum C."/>
            <person name="Birren B."/>
        </authorList>
    </citation>
    <scope>NUCLEOTIDE SEQUENCE</scope>
    <source>
        <strain evidence="2">R3-111a-1</strain>
    </source>
</reference>
<dbReference type="Proteomes" id="UP000006039">
    <property type="component" value="Unassembled WGS sequence"/>
</dbReference>
<dbReference type="VEuPathDB" id="FungiDB:GGTG_09286"/>
<dbReference type="RefSeq" id="XP_009225394.1">
    <property type="nucleotide sequence ID" value="XM_009227130.1"/>
</dbReference>
<evidence type="ECO:0000313" key="3">
    <source>
        <dbReference type="EnsemblFungi" id="EJT72420"/>
    </source>
</evidence>
<dbReference type="GeneID" id="20349744"/>
<protein>
    <submittedName>
        <fullName evidence="2 3">Uncharacterized protein</fullName>
    </submittedName>
</protein>
<reference evidence="4" key="1">
    <citation type="submission" date="2010-07" db="EMBL/GenBank/DDBJ databases">
        <title>The genome sequence of Gaeumannomyces graminis var. tritici strain R3-111a-1.</title>
        <authorList>
            <consortium name="The Broad Institute Genome Sequencing Platform"/>
            <person name="Ma L.-J."/>
            <person name="Dead R."/>
            <person name="Young S."/>
            <person name="Zeng Q."/>
            <person name="Koehrsen M."/>
            <person name="Alvarado L."/>
            <person name="Berlin A."/>
            <person name="Chapman S.B."/>
            <person name="Chen Z."/>
            <person name="Freedman E."/>
            <person name="Gellesch M."/>
            <person name="Goldberg J."/>
            <person name="Griggs A."/>
            <person name="Gujja S."/>
            <person name="Heilman E.R."/>
            <person name="Heiman D."/>
            <person name="Hepburn T."/>
            <person name="Howarth C."/>
            <person name="Jen D."/>
            <person name="Larson L."/>
            <person name="Mehta T."/>
            <person name="Neiman D."/>
            <person name="Pearson M."/>
            <person name="Roberts A."/>
            <person name="Saif S."/>
            <person name="Shea T."/>
            <person name="Shenoy N."/>
            <person name="Sisk P."/>
            <person name="Stolte C."/>
            <person name="Sykes S."/>
            <person name="Walk T."/>
            <person name="White J."/>
            <person name="Yandava C."/>
            <person name="Haas B."/>
            <person name="Nusbaum C."/>
            <person name="Birren B."/>
        </authorList>
    </citation>
    <scope>NUCLEOTIDE SEQUENCE [LARGE SCALE GENOMIC DNA]</scope>
    <source>
        <strain evidence="4">R3-111a-1</strain>
    </source>
</reference>
<keyword evidence="4" id="KW-1185">Reference proteome</keyword>
<name>J3P6Y9_GAET3</name>
<dbReference type="AlphaFoldDB" id="J3P6Y9"/>
<evidence type="ECO:0000313" key="4">
    <source>
        <dbReference type="Proteomes" id="UP000006039"/>
    </source>
</evidence>
<proteinExistence type="predicted"/>
<gene>
    <name evidence="3" type="primary">20349744</name>
    <name evidence="2" type="ORF">GGTG_09286</name>
</gene>